<evidence type="ECO:0000313" key="7">
    <source>
        <dbReference type="EMBL" id="KAK4366825.1"/>
    </source>
</evidence>
<dbReference type="AlphaFoldDB" id="A0AAE1SB49"/>
<evidence type="ECO:0000256" key="4">
    <source>
        <dbReference type="ARBA" id="ARBA00023163"/>
    </source>
</evidence>
<keyword evidence="5" id="KW-0539">Nucleus</keyword>
<dbReference type="InterPro" id="IPR036879">
    <property type="entry name" value="TF_MADSbox_sf"/>
</dbReference>
<feature type="domain" description="MADS-box" evidence="6">
    <location>
        <begin position="2"/>
        <end position="27"/>
    </location>
</feature>
<protein>
    <recommendedName>
        <fullName evidence="6">MADS-box domain-containing protein</fullName>
    </recommendedName>
</protein>
<evidence type="ECO:0000256" key="1">
    <source>
        <dbReference type="ARBA" id="ARBA00004123"/>
    </source>
</evidence>
<dbReference type="GO" id="GO:0003677">
    <property type="term" value="F:DNA binding"/>
    <property type="evidence" value="ECO:0007669"/>
    <property type="project" value="UniProtKB-KW"/>
</dbReference>
<keyword evidence="8" id="KW-1185">Reference proteome</keyword>
<evidence type="ECO:0000259" key="6">
    <source>
        <dbReference type="Pfam" id="PF00319"/>
    </source>
</evidence>
<dbReference type="SUPFAM" id="SSF55455">
    <property type="entry name" value="SRF-like"/>
    <property type="match status" value="1"/>
</dbReference>
<keyword evidence="2" id="KW-0805">Transcription regulation</keyword>
<dbReference type="Gene3D" id="3.40.1810.10">
    <property type="entry name" value="Transcription factor, MADS-box"/>
    <property type="match status" value="1"/>
</dbReference>
<dbReference type="GO" id="GO:0005634">
    <property type="term" value="C:nucleus"/>
    <property type="evidence" value="ECO:0007669"/>
    <property type="project" value="UniProtKB-SubCell"/>
</dbReference>
<dbReference type="GO" id="GO:0046983">
    <property type="term" value="F:protein dimerization activity"/>
    <property type="evidence" value="ECO:0007669"/>
    <property type="project" value="InterPro"/>
</dbReference>
<keyword evidence="3" id="KW-0238">DNA-binding</keyword>
<reference evidence="7" key="1">
    <citation type="submission" date="2023-12" db="EMBL/GenBank/DDBJ databases">
        <title>Genome assembly of Anisodus tanguticus.</title>
        <authorList>
            <person name="Wang Y.-J."/>
        </authorList>
    </citation>
    <scope>NUCLEOTIDE SEQUENCE</scope>
    <source>
        <strain evidence="7">KB-2021</strain>
        <tissue evidence="7">Leaf</tissue>
    </source>
</reference>
<name>A0AAE1SB49_9SOLA</name>
<evidence type="ECO:0000256" key="2">
    <source>
        <dbReference type="ARBA" id="ARBA00023015"/>
    </source>
</evidence>
<evidence type="ECO:0000313" key="8">
    <source>
        <dbReference type="Proteomes" id="UP001291623"/>
    </source>
</evidence>
<evidence type="ECO:0000256" key="3">
    <source>
        <dbReference type="ARBA" id="ARBA00023125"/>
    </source>
</evidence>
<dbReference type="InterPro" id="IPR002100">
    <property type="entry name" value="TF_MADSbox"/>
</dbReference>
<accession>A0AAE1SB49</accession>
<comment type="subcellular location">
    <subcellularLocation>
        <location evidence="1">Nucleus</location>
    </subcellularLocation>
</comment>
<comment type="caution">
    <text evidence="7">The sequence shown here is derived from an EMBL/GenBank/DDBJ whole genome shotgun (WGS) entry which is preliminary data.</text>
</comment>
<gene>
    <name evidence="7" type="ORF">RND71_014705</name>
</gene>
<proteinExistence type="predicted"/>
<dbReference type="EMBL" id="JAVYJV010000007">
    <property type="protein sequence ID" value="KAK4366825.1"/>
    <property type="molecule type" value="Genomic_DNA"/>
</dbReference>
<keyword evidence="4" id="KW-0804">Transcription</keyword>
<evidence type="ECO:0000256" key="5">
    <source>
        <dbReference type="ARBA" id="ARBA00023242"/>
    </source>
</evidence>
<dbReference type="Proteomes" id="UP001291623">
    <property type="component" value="Unassembled WGS sequence"/>
</dbReference>
<organism evidence="7 8">
    <name type="scientific">Anisodus tanguticus</name>
    <dbReference type="NCBI Taxonomy" id="243964"/>
    <lineage>
        <taxon>Eukaryota</taxon>
        <taxon>Viridiplantae</taxon>
        <taxon>Streptophyta</taxon>
        <taxon>Embryophyta</taxon>
        <taxon>Tracheophyta</taxon>
        <taxon>Spermatophyta</taxon>
        <taxon>Magnoliopsida</taxon>
        <taxon>eudicotyledons</taxon>
        <taxon>Gunneridae</taxon>
        <taxon>Pentapetalae</taxon>
        <taxon>asterids</taxon>
        <taxon>lamiids</taxon>
        <taxon>Solanales</taxon>
        <taxon>Solanaceae</taxon>
        <taxon>Solanoideae</taxon>
        <taxon>Hyoscyameae</taxon>
        <taxon>Anisodus</taxon>
    </lineage>
</organism>
<dbReference type="Pfam" id="PF00319">
    <property type="entry name" value="SRF-TF"/>
    <property type="match status" value="1"/>
</dbReference>
<sequence length="151" mass="17390">MANELVQECGVDIGIVHFSPTGKPYSYFHPTVDAVAHRFLNPNTELSEITRLVATRVRNKTIIINNRLEELRIREEFANKQILSLDQVKKTRKIGWWEHIKKFDADELIKFEAWLKSVDFNMKYCLKQLKNEAESSSQISLANANDASNAP</sequence>